<feature type="compositionally biased region" description="Low complexity" evidence="6">
    <location>
        <begin position="607"/>
        <end position="618"/>
    </location>
</feature>
<feature type="region of interest" description="Disordered" evidence="6">
    <location>
        <begin position="571"/>
        <end position="759"/>
    </location>
</feature>
<dbReference type="EMBL" id="CAJFDI010000004">
    <property type="protein sequence ID" value="CAD5226581.1"/>
    <property type="molecule type" value="Genomic_DNA"/>
</dbReference>
<keyword evidence="5" id="KW-0539">Nucleus</keyword>
<dbReference type="AlphaFoldDB" id="A0A1I7RH45"/>
<dbReference type="SUPFAM" id="SSF48371">
    <property type="entry name" value="ARM repeat"/>
    <property type="match status" value="1"/>
</dbReference>
<evidence type="ECO:0000313" key="11">
    <source>
        <dbReference type="WBParaSite" id="BXY_0002200.1"/>
    </source>
</evidence>
<dbReference type="Proteomes" id="UP000659654">
    <property type="component" value="Unassembled WGS sequence"/>
</dbReference>
<evidence type="ECO:0000313" key="9">
    <source>
        <dbReference type="Proteomes" id="UP000095284"/>
    </source>
</evidence>
<feature type="region of interest" description="Disordered" evidence="6">
    <location>
        <begin position="1"/>
        <end position="46"/>
    </location>
</feature>
<dbReference type="GO" id="GO:0071013">
    <property type="term" value="C:catalytic step 2 spliceosome"/>
    <property type="evidence" value="ECO:0007669"/>
    <property type="project" value="TreeGrafter"/>
</dbReference>
<organism evidence="9 11">
    <name type="scientific">Bursaphelenchus xylophilus</name>
    <name type="common">Pinewood nematode worm</name>
    <name type="synonym">Aphelenchoides xylophilus</name>
    <dbReference type="NCBI Taxonomy" id="6326"/>
    <lineage>
        <taxon>Eukaryota</taxon>
        <taxon>Metazoa</taxon>
        <taxon>Ecdysozoa</taxon>
        <taxon>Nematoda</taxon>
        <taxon>Chromadorea</taxon>
        <taxon>Rhabditida</taxon>
        <taxon>Tylenchina</taxon>
        <taxon>Tylenchomorpha</taxon>
        <taxon>Aphelenchoidea</taxon>
        <taxon>Aphelenchoididae</taxon>
        <taxon>Bursaphelenchus</taxon>
    </lineage>
</organism>
<protein>
    <submittedName>
        <fullName evidence="8">(pine wood nematode) hypothetical protein</fullName>
    </submittedName>
    <submittedName>
        <fullName evidence="11">MI domain-containing protein</fullName>
    </submittedName>
</protein>
<feature type="domain" description="MI" evidence="7">
    <location>
        <begin position="373"/>
        <end position="489"/>
    </location>
</feature>
<dbReference type="Proteomes" id="UP000095284">
    <property type="component" value="Unplaced"/>
</dbReference>
<evidence type="ECO:0000256" key="5">
    <source>
        <dbReference type="ARBA" id="ARBA00023242"/>
    </source>
</evidence>
<dbReference type="InterPro" id="IPR003891">
    <property type="entry name" value="Initiation_fac_eIF4g_MI"/>
</dbReference>
<keyword evidence="10" id="KW-1185">Reference proteome</keyword>
<comment type="similarity">
    <text evidence="2">Belongs to the CWC22 family.</text>
</comment>
<dbReference type="SMR" id="A0A1I7RH45"/>
<feature type="region of interest" description="Disordered" evidence="6">
    <location>
        <begin position="335"/>
        <end position="362"/>
    </location>
</feature>
<keyword evidence="3" id="KW-0507">mRNA processing</keyword>
<keyword evidence="4" id="KW-0508">mRNA splicing</keyword>
<feature type="compositionally biased region" description="Basic residues" evidence="6">
    <location>
        <begin position="750"/>
        <end position="759"/>
    </location>
</feature>
<dbReference type="InterPro" id="IPR003890">
    <property type="entry name" value="MIF4G-like_typ-3"/>
</dbReference>
<feature type="compositionally biased region" description="Acidic residues" evidence="6">
    <location>
        <begin position="337"/>
        <end position="354"/>
    </location>
</feature>
<dbReference type="eggNOG" id="KOG2140">
    <property type="taxonomic scope" value="Eukaryota"/>
</dbReference>
<dbReference type="GO" id="GO:0016607">
    <property type="term" value="C:nuclear speck"/>
    <property type="evidence" value="ECO:0007669"/>
    <property type="project" value="UniProtKB-SubCell"/>
</dbReference>
<dbReference type="WBParaSite" id="BXY_0002200.1">
    <property type="protein sequence ID" value="BXY_0002200.1"/>
    <property type="gene ID" value="BXY_0002200"/>
</dbReference>
<evidence type="ECO:0000256" key="3">
    <source>
        <dbReference type="ARBA" id="ARBA00022664"/>
    </source>
</evidence>
<evidence type="ECO:0000313" key="10">
    <source>
        <dbReference type="Proteomes" id="UP000659654"/>
    </source>
</evidence>
<evidence type="ECO:0000256" key="2">
    <source>
        <dbReference type="ARBA" id="ARBA00006856"/>
    </source>
</evidence>
<dbReference type="PANTHER" id="PTHR18034:SF3">
    <property type="entry name" value="PRE-MRNA-SPLICING FACTOR CWC22 HOMOLOG"/>
    <property type="match status" value="1"/>
</dbReference>
<dbReference type="GO" id="GO:0000398">
    <property type="term" value="P:mRNA splicing, via spliceosome"/>
    <property type="evidence" value="ECO:0007669"/>
    <property type="project" value="TreeGrafter"/>
</dbReference>
<feature type="compositionally biased region" description="Basic and acidic residues" evidence="6">
    <location>
        <begin position="659"/>
        <end position="749"/>
    </location>
</feature>
<dbReference type="Pfam" id="PF02854">
    <property type="entry name" value="MIF4G"/>
    <property type="match status" value="1"/>
</dbReference>
<comment type="subcellular location">
    <subcellularLocation>
        <location evidence="1">Nucleus speckle</location>
    </subcellularLocation>
</comment>
<feature type="compositionally biased region" description="Acidic residues" evidence="6">
    <location>
        <begin position="596"/>
        <end position="606"/>
    </location>
</feature>
<evidence type="ECO:0000313" key="8">
    <source>
        <dbReference type="EMBL" id="CAD5226581.1"/>
    </source>
</evidence>
<dbReference type="Pfam" id="PF02847">
    <property type="entry name" value="MA3"/>
    <property type="match status" value="1"/>
</dbReference>
<proteinExistence type="inferred from homology"/>
<feature type="compositionally biased region" description="Basic and acidic residues" evidence="6">
    <location>
        <begin position="631"/>
        <end position="651"/>
    </location>
</feature>
<dbReference type="GO" id="GO:0003723">
    <property type="term" value="F:RNA binding"/>
    <property type="evidence" value="ECO:0007669"/>
    <property type="project" value="InterPro"/>
</dbReference>
<reference evidence="11" key="1">
    <citation type="submission" date="2016-11" db="UniProtKB">
        <authorList>
            <consortium name="WormBaseParasite"/>
        </authorList>
    </citation>
    <scope>IDENTIFICATION</scope>
</reference>
<evidence type="ECO:0000259" key="7">
    <source>
        <dbReference type="PROSITE" id="PS51366"/>
    </source>
</evidence>
<dbReference type="Proteomes" id="UP000582659">
    <property type="component" value="Unassembled WGS sequence"/>
</dbReference>
<accession>A0A1I7RH45</accession>
<dbReference type="PROSITE" id="PS51366">
    <property type="entry name" value="MI"/>
    <property type="match status" value="1"/>
</dbReference>
<sequence>MGDVLESEERRRRLSDDGDATEPKRPRTEDEWVEKENKKKEEPVSKAILGKAGGAYIPPAKLKLLQQQLASDKSSEEYQRINFQRLKKKINGCVNKVNISNIANVVTELLQENVVRGSGVLAQAIIQAQTFSPTFSNVYAALVAIINSKFPSIGQLILKRLVIQFKRGFRLNNKGLCLTVIKFIAHLTNQRVAHEILVLEILFLLMEQPTDDSIELTITLLKECGEFLTKASPKGTYSVFERLRNILEDADTISTRTQYMIERLMLVRKEQFKAYPAVIEELDLIEEEDQISHMIELITEEKKALDPETGLNYFKYDPEFEKNEEAYEEIRKKIIGDGDDSSDEEEDDEEEGQAQEEPAQQKIVDMTDSDIVAFRRSVYLCIQSSLDYQEAAHKLIKFHLKPGLDEEMCNMIVDCCAQQRTYEKFYGLLSERFCRLRLEFQRAFEKIARDTYKIIHRFEVKKIRIMAQLVSHLLATDAIEWSVLEDVKMNDTDTTSAGRVYIKVMFQELAEAMGHINLYKKLYDPTLVHYFEGLFPLDHPKNTRFAINFFTLSGLGGLTIRLREQYEKMQKKLKKKEEGSDDESSSSDSSTSDSSSDSDSDSDSSDSDSSSSSDSSSDSENDKKKKKKKDKEHDRSKSQKQVEVKKEIKEEPLDEDDIREMSKRRERQTRDRQTSDEGRRRDADENIRRRDNEDSRRRDEDRSRRQRDERRRRSSEEDVDERRREKNDEYKSKRTDERRRRDRSRSQEKHRTRRSRPSK</sequence>
<dbReference type="InterPro" id="IPR050781">
    <property type="entry name" value="CWC22_splicing_factor"/>
</dbReference>
<dbReference type="InterPro" id="IPR016024">
    <property type="entry name" value="ARM-type_fold"/>
</dbReference>
<feature type="compositionally biased region" description="Low complexity" evidence="6">
    <location>
        <begin position="586"/>
        <end position="595"/>
    </location>
</feature>
<evidence type="ECO:0000256" key="4">
    <source>
        <dbReference type="ARBA" id="ARBA00023187"/>
    </source>
</evidence>
<reference evidence="8" key="2">
    <citation type="submission" date="2020-09" db="EMBL/GenBank/DDBJ databases">
        <authorList>
            <person name="Kikuchi T."/>
        </authorList>
    </citation>
    <scope>NUCLEOTIDE SEQUENCE</scope>
    <source>
        <strain evidence="8">Ka4C1</strain>
    </source>
</reference>
<evidence type="ECO:0000256" key="6">
    <source>
        <dbReference type="SAM" id="MobiDB-lite"/>
    </source>
</evidence>
<dbReference type="SMART" id="SM00543">
    <property type="entry name" value="MIF4G"/>
    <property type="match status" value="1"/>
</dbReference>
<dbReference type="OrthoDB" id="1924287at2759"/>
<dbReference type="SMART" id="SM00544">
    <property type="entry name" value="MA3"/>
    <property type="match status" value="1"/>
</dbReference>
<dbReference type="PANTHER" id="PTHR18034">
    <property type="entry name" value="CELL CYCLE CONTROL PROTEIN CWF22-RELATED"/>
    <property type="match status" value="1"/>
</dbReference>
<name>A0A1I7RH45_BURXY</name>
<feature type="compositionally biased region" description="Basic and acidic residues" evidence="6">
    <location>
        <begin position="7"/>
        <end position="44"/>
    </location>
</feature>
<evidence type="ECO:0000256" key="1">
    <source>
        <dbReference type="ARBA" id="ARBA00004324"/>
    </source>
</evidence>
<dbReference type="Gene3D" id="1.25.40.180">
    <property type="match status" value="1"/>
</dbReference>
<dbReference type="EMBL" id="CAJFCV020000004">
    <property type="protein sequence ID" value="CAG9115982.1"/>
    <property type="molecule type" value="Genomic_DNA"/>
</dbReference>
<gene>
    <name evidence="8" type="ORF">BXYJ_LOCUS9126</name>
</gene>